<evidence type="ECO:0000313" key="2">
    <source>
        <dbReference type="Proteomes" id="UP001177021"/>
    </source>
</evidence>
<protein>
    <submittedName>
        <fullName evidence="1">Uncharacterized protein</fullName>
    </submittedName>
</protein>
<keyword evidence="2" id="KW-1185">Reference proteome</keyword>
<gene>
    <name evidence="1" type="ORF">MILVUS5_LOCUS11064</name>
</gene>
<dbReference type="EMBL" id="CASHSV030000024">
    <property type="protein sequence ID" value="CAJ2641406.1"/>
    <property type="molecule type" value="Genomic_DNA"/>
</dbReference>
<accession>A0ACB0J8S4</accession>
<sequence length="102" mass="11783">MSSIYKSEINLSKIDSQQYHHRVDLLYFQILGFNLVQFPDLGILGFSNFVLILSCFYGFVVVVEKEMVGCWCGWVTKEKGDDGVRSEVEEYRVIVGIYGCRR</sequence>
<reference evidence="1" key="1">
    <citation type="submission" date="2023-10" db="EMBL/GenBank/DDBJ databases">
        <authorList>
            <person name="Rodriguez Cubillos JULIANA M."/>
            <person name="De Vega J."/>
        </authorList>
    </citation>
    <scope>NUCLEOTIDE SEQUENCE</scope>
</reference>
<comment type="caution">
    <text evidence="1">The sequence shown here is derived from an EMBL/GenBank/DDBJ whole genome shotgun (WGS) entry which is preliminary data.</text>
</comment>
<organism evidence="1 2">
    <name type="scientific">Trifolium pratense</name>
    <name type="common">Red clover</name>
    <dbReference type="NCBI Taxonomy" id="57577"/>
    <lineage>
        <taxon>Eukaryota</taxon>
        <taxon>Viridiplantae</taxon>
        <taxon>Streptophyta</taxon>
        <taxon>Embryophyta</taxon>
        <taxon>Tracheophyta</taxon>
        <taxon>Spermatophyta</taxon>
        <taxon>Magnoliopsida</taxon>
        <taxon>eudicotyledons</taxon>
        <taxon>Gunneridae</taxon>
        <taxon>Pentapetalae</taxon>
        <taxon>rosids</taxon>
        <taxon>fabids</taxon>
        <taxon>Fabales</taxon>
        <taxon>Fabaceae</taxon>
        <taxon>Papilionoideae</taxon>
        <taxon>50 kb inversion clade</taxon>
        <taxon>NPAAA clade</taxon>
        <taxon>Hologalegina</taxon>
        <taxon>IRL clade</taxon>
        <taxon>Trifolieae</taxon>
        <taxon>Trifolium</taxon>
    </lineage>
</organism>
<proteinExistence type="predicted"/>
<name>A0ACB0J8S4_TRIPR</name>
<dbReference type="Proteomes" id="UP001177021">
    <property type="component" value="Unassembled WGS sequence"/>
</dbReference>
<evidence type="ECO:0000313" key="1">
    <source>
        <dbReference type="EMBL" id="CAJ2641406.1"/>
    </source>
</evidence>